<dbReference type="STRING" id="1796616.A4V09_21080"/>
<gene>
    <name evidence="9" type="primary">hisC</name>
    <name evidence="12" type="ORF">A4V09_21080</name>
</gene>
<dbReference type="InterPro" id="IPR005861">
    <property type="entry name" value="HisP_aminotrans"/>
</dbReference>
<keyword evidence="13" id="KW-1185">Reference proteome</keyword>
<dbReference type="Pfam" id="PF00155">
    <property type="entry name" value="Aminotran_1_2"/>
    <property type="match status" value="1"/>
</dbReference>
<keyword evidence="7 9" id="KW-0663">Pyridoxal phosphate</keyword>
<dbReference type="Gene3D" id="3.40.640.10">
    <property type="entry name" value="Type I PLP-dependent aspartate aminotransferase-like (Major domain)"/>
    <property type="match status" value="1"/>
</dbReference>
<comment type="pathway">
    <text evidence="9">Amino-acid biosynthesis; L-histidine biosynthesis; L-histidine from 5-phospho-alpha-D-ribose 1-diphosphate: step 7/9.</text>
</comment>
<evidence type="ECO:0000256" key="10">
    <source>
        <dbReference type="SAM" id="Coils"/>
    </source>
</evidence>
<evidence type="ECO:0000259" key="11">
    <source>
        <dbReference type="Pfam" id="PF00155"/>
    </source>
</evidence>
<feature type="domain" description="Aminotransferase class I/classII large" evidence="11">
    <location>
        <begin position="24"/>
        <end position="341"/>
    </location>
</feature>
<dbReference type="InterPro" id="IPR015422">
    <property type="entry name" value="PyrdxlP-dep_Trfase_small"/>
</dbReference>
<evidence type="ECO:0000256" key="5">
    <source>
        <dbReference type="ARBA" id="ARBA00022605"/>
    </source>
</evidence>
<evidence type="ECO:0000256" key="6">
    <source>
        <dbReference type="ARBA" id="ARBA00022679"/>
    </source>
</evidence>
<keyword evidence="6 9" id="KW-0808">Transferase</keyword>
<dbReference type="RefSeq" id="WP_065544104.1">
    <property type="nucleotide sequence ID" value="NZ_CP015405.2"/>
</dbReference>
<evidence type="ECO:0000256" key="8">
    <source>
        <dbReference type="ARBA" id="ARBA00023102"/>
    </source>
</evidence>
<dbReference type="NCBIfam" id="TIGR01141">
    <property type="entry name" value="hisC"/>
    <property type="match status" value="1"/>
</dbReference>
<keyword evidence="4 9" id="KW-0032">Aminotransferase</keyword>
<evidence type="ECO:0000256" key="9">
    <source>
        <dbReference type="HAMAP-Rule" id="MF_01023"/>
    </source>
</evidence>
<dbReference type="AlphaFoldDB" id="A0A1C7IED9"/>
<evidence type="ECO:0000313" key="13">
    <source>
        <dbReference type="Proteomes" id="UP000092574"/>
    </source>
</evidence>
<evidence type="ECO:0000256" key="1">
    <source>
        <dbReference type="ARBA" id="ARBA00001933"/>
    </source>
</evidence>
<reference evidence="12" key="1">
    <citation type="submission" date="2017-04" db="EMBL/GenBank/DDBJ databases">
        <title>Complete Genome Sequences of Twelve Strains of a Stable Defined Moderately Diverse Mouse Microbiota 2 (sDMDMm2).</title>
        <authorList>
            <person name="Uchimura Y."/>
            <person name="Wyss M."/>
            <person name="Brugiroux S."/>
            <person name="Limenitakis J.P."/>
            <person name="Stecher B."/>
            <person name="McCoy K.D."/>
            <person name="Macpherson A.J."/>
        </authorList>
    </citation>
    <scope>NUCLEOTIDE SEQUENCE</scope>
    <source>
        <strain evidence="12">YL58</strain>
    </source>
</reference>
<evidence type="ECO:0000256" key="4">
    <source>
        <dbReference type="ARBA" id="ARBA00022576"/>
    </source>
</evidence>
<name>A0A1C7IED9_9FIRM</name>
<keyword evidence="5 9" id="KW-0028">Amino-acid biosynthesis</keyword>
<dbReference type="OrthoDB" id="9813612at2"/>
<dbReference type="Gene3D" id="3.90.1150.10">
    <property type="entry name" value="Aspartate Aminotransferase, domain 1"/>
    <property type="match status" value="1"/>
</dbReference>
<dbReference type="EC" id="2.6.1.9" evidence="9"/>
<dbReference type="KEGG" id="byl:A4V09_21080"/>
<feature type="coiled-coil region" evidence="10">
    <location>
        <begin position="265"/>
        <end position="292"/>
    </location>
</feature>
<dbReference type="GO" id="GO:0000105">
    <property type="term" value="P:L-histidine biosynthetic process"/>
    <property type="evidence" value="ECO:0007669"/>
    <property type="project" value="UniProtKB-UniRule"/>
</dbReference>
<evidence type="ECO:0000313" key="12">
    <source>
        <dbReference type="EMBL" id="ANU78011.1"/>
    </source>
</evidence>
<keyword evidence="10" id="KW-0175">Coiled coil</keyword>
<evidence type="ECO:0000256" key="7">
    <source>
        <dbReference type="ARBA" id="ARBA00022898"/>
    </source>
</evidence>
<comment type="cofactor">
    <cofactor evidence="1 9">
        <name>pyridoxal 5'-phosphate</name>
        <dbReference type="ChEBI" id="CHEBI:597326"/>
    </cofactor>
</comment>
<dbReference type="EMBL" id="CP015405">
    <property type="protein sequence ID" value="ANU78011.1"/>
    <property type="molecule type" value="Genomic_DNA"/>
</dbReference>
<feature type="modified residue" description="N6-(pyridoxal phosphate)lysine" evidence="9">
    <location>
        <position position="212"/>
    </location>
</feature>
<comment type="subunit">
    <text evidence="3 9">Homodimer.</text>
</comment>
<dbReference type="CDD" id="cd00609">
    <property type="entry name" value="AAT_like"/>
    <property type="match status" value="1"/>
</dbReference>
<accession>A0A1C7IED9</accession>
<comment type="catalytic activity">
    <reaction evidence="9">
        <text>L-histidinol phosphate + 2-oxoglutarate = 3-(imidazol-4-yl)-2-oxopropyl phosphate + L-glutamate</text>
        <dbReference type="Rhea" id="RHEA:23744"/>
        <dbReference type="ChEBI" id="CHEBI:16810"/>
        <dbReference type="ChEBI" id="CHEBI:29985"/>
        <dbReference type="ChEBI" id="CHEBI:57766"/>
        <dbReference type="ChEBI" id="CHEBI:57980"/>
        <dbReference type="EC" id="2.6.1.9"/>
    </reaction>
</comment>
<evidence type="ECO:0000256" key="3">
    <source>
        <dbReference type="ARBA" id="ARBA00011738"/>
    </source>
</evidence>
<dbReference type="PANTHER" id="PTHR42885:SF2">
    <property type="entry name" value="HISTIDINOL-PHOSPHATE AMINOTRANSFERASE"/>
    <property type="match status" value="1"/>
</dbReference>
<dbReference type="GO" id="GO:0030170">
    <property type="term" value="F:pyridoxal phosphate binding"/>
    <property type="evidence" value="ECO:0007669"/>
    <property type="project" value="InterPro"/>
</dbReference>
<dbReference type="InterPro" id="IPR004839">
    <property type="entry name" value="Aminotransferase_I/II_large"/>
</dbReference>
<protein>
    <recommendedName>
        <fullName evidence="9">Histidinol-phosphate aminotransferase</fullName>
        <ecNumber evidence="9">2.6.1.9</ecNumber>
    </recommendedName>
    <alternativeName>
        <fullName evidence="9">Imidazole acetol-phosphate transaminase</fullName>
    </alternativeName>
</protein>
<dbReference type="InterPro" id="IPR015421">
    <property type="entry name" value="PyrdxlP-dep_Trfase_major"/>
</dbReference>
<proteinExistence type="inferred from homology"/>
<organism evidence="12 13">
    <name type="scientific">Blautia pseudococcoides</name>
    <dbReference type="NCBI Taxonomy" id="1796616"/>
    <lineage>
        <taxon>Bacteria</taxon>
        <taxon>Bacillati</taxon>
        <taxon>Bacillota</taxon>
        <taxon>Clostridia</taxon>
        <taxon>Lachnospirales</taxon>
        <taxon>Lachnospiraceae</taxon>
        <taxon>Blautia</taxon>
    </lineage>
</organism>
<dbReference type="UniPathway" id="UPA00031">
    <property type="reaction ID" value="UER00012"/>
</dbReference>
<dbReference type="GO" id="GO:0004400">
    <property type="term" value="F:histidinol-phosphate transaminase activity"/>
    <property type="evidence" value="ECO:0007669"/>
    <property type="project" value="UniProtKB-UniRule"/>
</dbReference>
<dbReference type="HAMAP" id="MF_01023">
    <property type="entry name" value="HisC_aminotrans_2"/>
    <property type="match status" value="1"/>
</dbReference>
<sequence length="350" mass="39879">MAYRIPEKLKKLEIYEPVTESYDIRLDANESFQDLPDDIRRDVLKAVEQVEFNRYPDPFAVKLCEKFGRFFHVKPELLTAGNGSDELISLIVPNFLESGDTMLVALPDFSMYTFYAQMNHIRVEALQKAEDMVTNAEDILKRAEEKNAKLLIFSNPCNPTSLTLSRDDIIKIMEGTHALVIVDEAYMDFAEGSVLDVIEKYDNLIVLKTCSKALGLAAIRLGFAAAGRELTDILHALKSPYNVNSLTQAVGCAILDHPDYIKNCIRSIRRSRDELYQELLELKNRKADILNLFPTTTNFIFMKVKDAALVFEEMKKKSISVRYMNGYLRVTAGRKMENDAVIRVLDELLD</sequence>
<dbReference type="InterPro" id="IPR015424">
    <property type="entry name" value="PyrdxlP-dep_Trfase"/>
</dbReference>
<dbReference type="PANTHER" id="PTHR42885">
    <property type="entry name" value="HISTIDINOL-PHOSPHATE AMINOTRANSFERASE-RELATED"/>
    <property type="match status" value="1"/>
</dbReference>
<comment type="similarity">
    <text evidence="2 9">Belongs to the class-II pyridoxal-phosphate-dependent aminotransferase family. Histidinol-phosphate aminotransferase subfamily.</text>
</comment>
<dbReference type="Proteomes" id="UP000092574">
    <property type="component" value="Chromosome"/>
</dbReference>
<keyword evidence="8 9" id="KW-0368">Histidine biosynthesis</keyword>
<evidence type="ECO:0000256" key="2">
    <source>
        <dbReference type="ARBA" id="ARBA00007970"/>
    </source>
</evidence>
<dbReference type="SUPFAM" id="SSF53383">
    <property type="entry name" value="PLP-dependent transferases"/>
    <property type="match status" value="1"/>
</dbReference>